<dbReference type="InterPro" id="IPR017853">
    <property type="entry name" value="GH"/>
</dbReference>
<dbReference type="SUPFAM" id="SSF51445">
    <property type="entry name" value="(Trans)glycosidases"/>
    <property type="match status" value="1"/>
</dbReference>
<dbReference type="AlphaFoldDB" id="A0A1W2H3V9"/>
<organism evidence="1 2">
    <name type="scientific">Aquiflexum balticum DSM 16537</name>
    <dbReference type="NCBI Taxonomy" id="758820"/>
    <lineage>
        <taxon>Bacteria</taxon>
        <taxon>Pseudomonadati</taxon>
        <taxon>Bacteroidota</taxon>
        <taxon>Cytophagia</taxon>
        <taxon>Cytophagales</taxon>
        <taxon>Cyclobacteriaceae</taxon>
        <taxon>Aquiflexum</taxon>
    </lineage>
</organism>
<dbReference type="EMBL" id="LT838813">
    <property type="protein sequence ID" value="SMD43613.1"/>
    <property type="molecule type" value="Genomic_DNA"/>
</dbReference>
<sequence length="365" mass="42145">MTHLKSFLLLFLLSFNYFQEHNPSERNTTVEIKGDKFYINGKPTYEGRTWKGKPIEGLLMNSRMVQGVFDDLNPETFSNWEYPDTGKWDPERNTDEFIANMAEWKRHGLLSFTINLQGGSPFGYSQSQPWHNSAFTEKGELRVDFMKRLKKILDKADELGMVPIVGYFYFGQDQRLEDEKAVISAVQNATEWLHEKGYRNVLIEINNECDVDAYDHEILKPERVHELITLAKNIERNGYRFYVSTSYKGSAIPKPNVVNVSDFILLHGNGVSDPNSIVSMVNSTRMIETAESKPIIFNEDDHFDFDKDWNNFTAAVSAYASWGLFDYRMKDEGFEQGYQSVPVDWGTNSDRKKGFFGLLKEITGY</sequence>
<dbReference type="Gene3D" id="3.20.20.80">
    <property type="entry name" value="Glycosidases"/>
    <property type="match status" value="1"/>
</dbReference>
<evidence type="ECO:0000313" key="1">
    <source>
        <dbReference type="EMBL" id="SMD43613.1"/>
    </source>
</evidence>
<evidence type="ECO:0008006" key="3">
    <source>
        <dbReference type="Google" id="ProtNLM"/>
    </source>
</evidence>
<reference evidence="2" key="1">
    <citation type="submission" date="2017-04" db="EMBL/GenBank/DDBJ databases">
        <authorList>
            <person name="Varghese N."/>
            <person name="Submissions S."/>
        </authorList>
    </citation>
    <scope>NUCLEOTIDE SEQUENCE [LARGE SCALE GENOMIC DNA]</scope>
    <source>
        <strain evidence="2">DSM 16537</strain>
    </source>
</reference>
<gene>
    <name evidence="1" type="ORF">SAMN00777080_2212</name>
</gene>
<dbReference type="Proteomes" id="UP000192333">
    <property type="component" value="Chromosome I"/>
</dbReference>
<protein>
    <recommendedName>
        <fullName evidence="3">Cellulase (Glycosyl hydrolase family 5)</fullName>
    </recommendedName>
</protein>
<evidence type="ECO:0000313" key="2">
    <source>
        <dbReference type="Proteomes" id="UP000192333"/>
    </source>
</evidence>
<keyword evidence="2" id="KW-1185">Reference proteome</keyword>
<dbReference type="OrthoDB" id="7813231at2"/>
<dbReference type="RefSeq" id="WP_084120495.1">
    <property type="nucleotide sequence ID" value="NZ_LT838813.1"/>
</dbReference>
<accession>A0A1W2H3V9</accession>
<dbReference type="STRING" id="758820.SAMN00777080_2212"/>
<name>A0A1W2H3V9_9BACT</name>
<proteinExistence type="predicted"/>